<protein>
    <submittedName>
        <fullName evidence="2">Uncharacterized protein</fullName>
    </submittedName>
</protein>
<accession>A0A0D7AKE7</accession>
<feature type="compositionally biased region" description="Low complexity" evidence="1">
    <location>
        <begin position="82"/>
        <end position="96"/>
    </location>
</feature>
<evidence type="ECO:0000256" key="1">
    <source>
        <dbReference type="SAM" id="MobiDB-lite"/>
    </source>
</evidence>
<reference evidence="2 3" key="1">
    <citation type="journal article" date="2015" name="Fungal Genet. Biol.">
        <title>Evolution of novel wood decay mechanisms in Agaricales revealed by the genome sequences of Fistulina hepatica and Cylindrobasidium torrendii.</title>
        <authorList>
            <person name="Floudas D."/>
            <person name="Held B.W."/>
            <person name="Riley R."/>
            <person name="Nagy L.G."/>
            <person name="Koehler G."/>
            <person name="Ransdell A.S."/>
            <person name="Younus H."/>
            <person name="Chow J."/>
            <person name="Chiniquy J."/>
            <person name="Lipzen A."/>
            <person name="Tritt A."/>
            <person name="Sun H."/>
            <person name="Haridas S."/>
            <person name="LaButti K."/>
            <person name="Ohm R.A."/>
            <person name="Kues U."/>
            <person name="Blanchette R.A."/>
            <person name="Grigoriev I.V."/>
            <person name="Minto R.E."/>
            <person name="Hibbett D.S."/>
        </authorList>
    </citation>
    <scope>NUCLEOTIDE SEQUENCE [LARGE SCALE GENOMIC DNA]</scope>
    <source>
        <strain evidence="2 3">ATCC 64428</strain>
    </source>
</reference>
<feature type="compositionally biased region" description="Polar residues" evidence="1">
    <location>
        <begin position="464"/>
        <end position="484"/>
    </location>
</feature>
<dbReference type="EMBL" id="KN881666">
    <property type="protein sequence ID" value="KIY51253.1"/>
    <property type="molecule type" value="Genomic_DNA"/>
</dbReference>
<feature type="compositionally biased region" description="Basic and acidic residues" evidence="1">
    <location>
        <begin position="523"/>
        <end position="539"/>
    </location>
</feature>
<feature type="compositionally biased region" description="Basic and acidic residues" evidence="1">
    <location>
        <begin position="611"/>
        <end position="622"/>
    </location>
</feature>
<feature type="compositionally biased region" description="Polar residues" evidence="1">
    <location>
        <begin position="67"/>
        <end position="81"/>
    </location>
</feature>
<evidence type="ECO:0000313" key="2">
    <source>
        <dbReference type="EMBL" id="KIY51253.1"/>
    </source>
</evidence>
<sequence>MAERLNTLASHGGTRFNPRSVSFDIRSPEELAAVNEFLLTLGRNMTSVREANAPSAFSPGHPHAGTTAHTYSPNHLSPNHTYSPSGSYSPPNSYSPTATFSRAEDLSADALFDAVALSQLGLAGLPGLDAPFPSTTAAGGDSAFFPGATTTSAPGAADTSFSAEPPYASLSRTAFSSPYEDLGLPSSATTAGMTATAALRRQQQQQTGYPFRSQQMPARSVPMHGSGVPARQNVRPHYLAHPALASQHVSFPPAHTSLSPHHPSLSPYQTPSPQHESGAAEFDFLRASRAPVPAPTIAPLEHVNKTMRVMIPLTAVPVAKDEDEDVDDDVSMASAEDEVEVVDESSNSLATLADMASRVQAMSSRGSLADVPMPREPPIRITVHRGPPARLTSVSAAASGTPPPASPSSSPPPTLYPLLDKSVQAPGPVTLPPIKEMLAFGSRSTKETRELVARNLYAYRSPSPAESQSSRELSASPSMHDANNTPPPSMHSVSSSGRRGGSDGSETLAHGIGRMALAQVGRRPSEYENRRSTGEEQQRRQKTWSAKAAMRRAHATFIRDLLVSVNTNYKRRFGTPPPLTAKIVGEAETDGATGKRTPTPAWRISPSMVTERAEPVRVKLEPVSDDDMTSDDDQRDMLDSEDEKTSSSLPANASQSRLLKEARCLADMDLPPIATLDVEMAPAS</sequence>
<feature type="region of interest" description="Disordered" evidence="1">
    <location>
        <begin position="52"/>
        <end position="98"/>
    </location>
</feature>
<feature type="region of interest" description="Disordered" evidence="1">
    <location>
        <begin position="364"/>
        <end position="428"/>
    </location>
</feature>
<feature type="compositionally biased region" description="Pro residues" evidence="1">
    <location>
        <begin position="401"/>
        <end position="415"/>
    </location>
</feature>
<proteinExistence type="predicted"/>
<feature type="region of interest" description="Disordered" evidence="1">
    <location>
        <begin position="609"/>
        <end position="656"/>
    </location>
</feature>
<organism evidence="2 3">
    <name type="scientific">Fistulina hepatica ATCC 64428</name>
    <dbReference type="NCBI Taxonomy" id="1128425"/>
    <lineage>
        <taxon>Eukaryota</taxon>
        <taxon>Fungi</taxon>
        <taxon>Dikarya</taxon>
        <taxon>Basidiomycota</taxon>
        <taxon>Agaricomycotina</taxon>
        <taxon>Agaricomycetes</taxon>
        <taxon>Agaricomycetidae</taxon>
        <taxon>Agaricales</taxon>
        <taxon>Fistulinaceae</taxon>
        <taxon>Fistulina</taxon>
    </lineage>
</organism>
<dbReference type="Proteomes" id="UP000054144">
    <property type="component" value="Unassembled WGS sequence"/>
</dbReference>
<feature type="compositionally biased region" description="Low complexity" evidence="1">
    <location>
        <begin position="253"/>
        <end position="267"/>
    </location>
</feature>
<keyword evidence="3" id="KW-1185">Reference proteome</keyword>
<evidence type="ECO:0000313" key="3">
    <source>
        <dbReference type="Proteomes" id="UP000054144"/>
    </source>
</evidence>
<feature type="compositionally biased region" description="Acidic residues" evidence="1">
    <location>
        <begin position="623"/>
        <end position="642"/>
    </location>
</feature>
<dbReference type="AlphaFoldDB" id="A0A0D7AKE7"/>
<dbReference type="OrthoDB" id="3040508at2759"/>
<gene>
    <name evidence="2" type="ORF">FISHEDRAFT_70896</name>
</gene>
<feature type="region of interest" description="Disordered" evidence="1">
    <location>
        <begin position="461"/>
        <end position="546"/>
    </location>
</feature>
<name>A0A0D7AKE7_9AGAR</name>
<feature type="compositionally biased region" description="Polar residues" evidence="1">
    <location>
        <begin position="646"/>
        <end position="656"/>
    </location>
</feature>
<feature type="region of interest" description="Disordered" evidence="1">
    <location>
        <begin position="253"/>
        <end position="276"/>
    </location>
</feature>